<proteinExistence type="predicted"/>
<keyword evidence="2" id="KW-1185">Reference proteome</keyword>
<dbReference type="Proteomes" id="UP000251889">
    <property type="component" value="Unassembled WGS sequence"/>
</dbReference>
<accession>A0A364Y362</accession>
<comment type="caution">
    <text evidence="1">The sequence shown here is derived from an EMBL/GenBank/DDBJ whole genome shotgun (WGS) entry which is preliminary data.</text>
</comment>
<sequence length="174" mass="20629">MQCSKQMNDLRELILICRRKSLLHSIIGFNIMQDWKEIKDEKDIETLLDLYGHFHDGCLREVHIVTRESITKELSMTFDGHLTATLLFQRQYKNPTVIELRFDNVEKLNFNPPASQFNSIIYDVTFKKVDNLFYWASEDNWEIGDNDAVWISGESVFWRERPELIGQVNRLNDE</sequence>
<name>A0A364Y362_9BACT</name>
<gene>
    <name evidence="1" type="ORF">DQQ10_14330</name>
</gene>
<dbReference type="AlphaFoldDB" id="A0A364Y362"/>
<evidence type="ECO:0000313" key="1">
    <source>
        <dbReference type="EMBL" id="RAW00752.1"/>
    </source>
</evidence>
<organism evidence="1 2">
    <name type="scientific">Pseudochryseolinea flava</name>
    <dbReference type="NCBI Taxonomy" id="2059302"/>
    <lineage>
        <taxon>Bacteria</taxon>
        <taxon>Pseudomonadati</taxon>
        <taxon>Bacteroidota</taxon>
        <taxon>Cytophagia</taxon>
        <taxon>Cytophagales</taxon>
        <taxon>Fulvivirgaceae</taxon>
        <taxon>Pseudochryseolinea</taxon>
    </lineage>
</organism>
<reference evidence="1 2" key="1">
    <citation type="submission" date="2018-06" db="EMBL/GenBank/DDBJ databases">
        <title>Chryseolinea flavus sp. nov., a member of the phylum Bacteroidetes isolated from soil.</title>
        <authorList>
            <person name="Li Y."/>
            <person name="Wang J."/>
        </authorList>
    </citation>
    <scope>NUCLEOTIDE SEQUENCE [LARGE SCALE GENOMIC DNA]</scope>
    <source>
        <strain evidence="1 2">SDU1-6</strain>
    </source>
</reference>
<dbReference type="EMBL" id="QMFY01000006">
    <property type="protein sequence ID" value="RAW00752.1"/>
    <property type="molecule type" value="Genomic_DNA"/>
</dbReference>
<evidence type="ECO:0000313" key="2">
    <source>
        <dbReference type="Proteomes" id="UP000251889"/>
    </source>
</evidence>
<protein>
    <submittedName>
        <fullName evidence="1">Uncharacterized protein</fullName>
    </submittedName>
</protein>